<comment type="caution">
    <text evidence="1">The sequence shown here is derived from an EMBL/GenBank/DDBJ whole genome shotgun (WGS) entry which is preliminary data.</text>
</comment>
<sequence>MQSIPTYFTALSLIVFDKLSTIRTMAEAEWSSSEEYAEPIYIYMRELERQQVMTYKGRSPQLRYRAAFVDLINTVCTRMGFCDVARHLSVNLLDFYMDDHDVAPKQLELIALGCLVIAG</sequence>
<gene>
    <name evidence="1" type="ORF">HPB50_007483</name>
</gene>
<reference evidence="1" key="1">
    <citation type="submission" date="2020-05" db="EMBL/GenBank/DDBJ databases">
        <title>Large-scale comparative analyses of tick genomes elucidate their genetic diversity and vector capacities.</title>
        <authorList>
            <person name="Jia N."/>
            <person name="Wang J."/>
            <person name="Shi W."/>
            <person name="Du L."/>
            <person name="Sun Y."/>
            <person name="Zhan W."/>
            <person name="Jiang J."/>
            <person name="Wang Q."/>
            <person name="Zhang B."/>
            <person name="Ji P."/>
            <person name="Sakyi L.B."/>
            <person name="Cui X."/>
            <person name="Yuan T."/>
            <person name="Jiang B."/>
            <person name="Yang W."/>
            <person name="Lam T.T.-Y."/>
            <person name="Chang Q."/>
            <person name="Ding S."/>
            <person name="Wang X."/>
            <person name="Zhu J."/>
            <person name="Ruan X."/>
            <person name="Zhao L."/>
            <person name="Wei J."/>
            <person name="Que T."/>
            <person name="Du C."/>
            <person name="Cheng J."/>
            <person name="Dai P."/>
            <person name="Han X."/>
            <person name="Huang E."/>
            <person name="Gao Y."/>
            <person name="Liu J."/>
            <person name="Shao H."/>
            <person name="Ye R."/>
            <person name="Li L."/>
            <person name="Wei W."/>
            <person name="Wang X."/>
            <person name="Wang C."/>
            <person name="Yang T."/>
            <person name="Huo Q."/>
            <person name="Li W."/>
            <person name="Guo W."/>
            <person name="Chen H."/>
            <person name="Zhou L."/>
            <person name="Ni X."/>
            <person name="Tian J."/>
            <person name="Zhou Y."/>
            <person name="Sheng Y."/>
            <person name="Liu T."/>
            <person name="Pan Y."/>
            <person name="Xia L."/>
            <person name="Li J."/>
            <person name="Zhao F."/>
            <person name="Cao W."/>
        </authorList>
    </citation>
    <scope>NUCLEOTIDE SEQUENCE</scope>
    <source>
        <strain evidence="1">Hyas-2018</strain>
    </source>
</reference>
<keyword evidence="2" id="KW-1185">Reference proteome</keyword>
<name>A0ACB7TE19_HYAAI</name>
<protein>
    <submittedName>
        <fullName evidence="1">Uncharacterized protein</fullName>
    </submittedName>
</protein>
<evidence type="ECO:0000313" key="1">
    <source>
        <dbReference type="EMBL" id="KAH6945175.1"/>
    </source>
</evidence>
<proteinExistence type="predicted"/>
<dbReference type="Proteomes" id="UP000821845">
    <property type="component" value="Chromosome 1"/>
</dbReference>
<accession>A0ACB7TE19</accession>
<dbReference type="EMBL" id="CM023481">
    <property type="protein sequence ID" value="KAH6945175.1"/>
    <property type="molecule type" value="Genomic_DNA"/>
</dbReference>
<evidence type="ECO:0000313" key="2">
    <source>
        <dbReference type="Proteomes" id="UP000821845"/>
    </source>
</evidence>
<organism evidence="1 2">
    <name type="scientific">Hyalomma asiaticum</name>
    <name type="common">Tick</name>
    <dbReference type="NCBI Taxonomy" id="266040"/>
    <lineage>
        <taxon>Eukaryota</taxon>
        <taxon>Metazoa</taxon>
        <taxon>Ecdysozoa</taxon>
        <taxon>Arthropoda</taxon>
        <taxon>Chelicerata</taxon>
        <taxon>Arachnida</taxon>
        <taxon>Acari</taxon>
        <taxon>Parasitiformes</taxon>
        <taxon>Ixodida</taxon>
        <taxon>Ixodoidea</taxon>
        <taxon>Ixodidae</taxon>
        <taxon>Hyalomminae</taxon>
        <taxon>Hyalomma</taxon>
    </lineage>
</organism>